<dbReference type="AlphaFoldDB" id="A0A395MUV9"/>
<protein>
    <recommendedName>
        <fullName evidence="2">DH domain-containing protein</fullName>
    </recommendedName>
</protein>
<dbReference type="Gene3D" id="1.20.900.10">
    <property type="entry name" value="Dbl homology (DH) domain"/>
    <property type="match status" value="1"/>
</dbReference>
<dbReference type="Pfam" id="PF00621">
    <property type="entry name" value="RhoGEF"/>
    <property type="match status" value="1"/>
</dbReference>
<feature type="region of interest" description="Disordered" evidence="1">
    <location>
        <begin position="180"/>
        <end position="210"/>
    </location>
</feature>
<dbReference type="EMBL" id="PXXK01000097">
    <property type="protein sequence ID" value="RFN51662.1"/>
    <property type="molecule type" value="Genomic_DNA"/>
</dbReference>
<dbReference type="SUPFAM" id="SSF48065">
    <property type="entry name" value="DBL homology domain (DH-domain)"/>
    <property type="match status" value="1"/>
</dbReference>
<dbReference type="InterPro" id="IPR035899">
    <property type="entry name" value="DBL_dom_sf"/>
</dbReference>
<comment type="caution">
    <text evidence="3">The sequence shown here is derived from an EMBL/GenBank/DDBJ whole genome shotgun (WGS) entry which is preliminary data.</text>
</comment>
<accession>A0A395MUV9</accession>
<organism evidence="3 4">
    <name type="scientific">Fusarium flagelliforme</name>
    <dbReference type="NCBI Taxonomy" id="2675880"/>
    <lineage>
        <taxon>Eukaryota</taxon>
        <taxon>Fungi</taxon>
        <taxon>Dikarya</taxon>
        <taxon>Ascomycota</taxon>
        <taxon>Pezizomycotina</taxon>
        <taxon>Sordariomycetes</taxon>
        <taxon>Hypocreomycetidae</taxon>
        <taxon>Hypocreales</taxon>
        <taxon>Nectriaceae</taxon>
        <taxon>Fusarium</taxon>
        <taxon>Fusarium incarnatum-equiseti species complex</taxon>
    </lineage>
</organism>
<feature type="domain" description="DH" evidence="2">
    <location>
        <begin position="234"/>
        <end position="479"/>
    </location>
</feature>
<dbReference type="PANTHER" id="PTHR12673">
    <property type="entry name" value="FACIOGENITAL DYSPLASIA PROTEIN"/>
    <property type="match status" value="1"/>
</dbReference>
<name>A0A395MUV9_9HYPO</name>
<dbReference type="GO" id="GO:0005085">
    <property type="term" value="F:guanyl-nucleotide exchange factor activity"/>
    <property type="evidence" value="ECO:0007669"/>
    <property type="project" value="InterPro"/>
</dbReference>
<proteinExistence type="predicted"/>
<dbReference type="PROSITE" id="PS50010">
    <property type="entry name" value="DH_2"/>
    <property type="match status" value="1"/>
</dbReference>
<dbReference type="PANTHER" id="PTHR12673:SF159">
    <property type="entry name" value="LD03170P"/>
    <property type="match status" value="1"/>
</dbReference>
<dbReference type="GO" id="GO:0005737">
    <property type="term" value="C:cytoplasm"/>
    <property type="evidence" value="ECO:0007669"/>
    <property type="project" value="TreeGrafter"/>
</dbReference>
<evidence type="ECO:0000313" key="4">
    <source>
        <dbReference type="Proteomes" id="UP000265631"/>
    </source>
</evidence>
<dbReference type="InterPro" id="IPR000219">
    <property type="entry name" value="DH_dom"/>
</dbReference>
<dbReference type="STRING" id="2594813.A0A395MUV9"/>
<evidence type="ECO:0000259" key="2">
    <source>
        <dbReference type="PROSITE" id="PS50010"/>
    </source>
</evidence>
<dbReference type="InterPro" id="IPR051092">
    <property type="entry name" value="FYVE_RhoGEF_PH"/>
</dbReference>
<dbReference type="SMART" id="SM00325">
    <property type="entry name" value="RhoGEF"/>
    <property type="match status" value="1"/>
</dbReference>
<feature type="compositionally biased region" description="Basic and acidic residues" evidence="1">
    <location>
        <begin position="192"/>
        <end position="203"/>
    </location>
</feature>
<dbReference type="Proteomes" id="UP000265631">
    <property type="component" value="Unassembled WGS sequence"/>
</dbReference>
<evidence type="ECO:0000256" key="1">
    <source>
        <dbReference type="SAM" id="MobiDB-lite"/>
    </source>
</evidence>
<evidence type="ECO:0000313" key="3">
    <source>
        <dbReference type="EMBL" id="RFN51662.1"/>
    </source>
</evidence>
<keyword evidence="4" id="KW-1185">Reference proteome</keyword>
<gene>
    <name evidence="3" type="ORF">FIE12Z_4136</name>
</gene>
<sequence length="588" mass="67011">MALVNPPTWPDVSQSIHNTRHFSWTAGFPYASRLDPHGGPPRLHDISLSTGLRGLRLDDTNALSALNTTNAEYTTHETAPSDAQGHIDLSKGPTYKGPYYDNSNSRRPFHKWMRSLHRRISHRSDEEAIWPPDAGWQYLESDQTYQQSLRHKLSRRLSSSGSSLGLIAAVQSASISLASGSAVSRSRRRQDRSRCRSRAERSSRASLSVPRFSEDSIPMEKGNIDIDAMHRSMRRRKILEELISTEEGYIGDVRFLIHTYINMLAALPTLPERLRSSINHNLDRILQLHEEMLGELHRVIPDSEYSQADHLFASSKFANPRSGHRRWASLDVLLEDQVSLQRLEKEPGVFSDPQVAAEVAKVFSKRVHRFFVYREYGAKYEIMIKDTTSALENLPEWETHQRGLEAFAFTIESSPLCDDRKSLTMGDLLVKPIQRVCKYPLLFAELLKCTPVIDCPNSHMEIETALMRLREATSEINRSTEDNLMKEALEKTWLLQDRIVFPNRLYEIVMTACTTTEENEWRSRLCQPSGSKPDTRATGLNIFLSLDIMSLGAVFGRPGSQTVGIDRNEETERIKHGEEIRKRETQNG</sequence>
<reference evidence="3 4" key="1">
    <citation type="journal article" date="2018" name="PLoS Pathog.">
        <title>Evolution of structural diversity of trichothecenes, a family of toxins produced by plant pathogenic and entomopathogenic fungi.</title>
        <authorList>
            <person name="Proctor R.H."/>
            <person name="McCormick S.P."/>
            <person name="Kim H.S."/>
            <person name="Cardoza R.E."/>
            <person name="Stanley A.M."/>
            <person name="Lindo L."/>
            <person name="Kelly A."/>
            <person name="Brown D.W."/>
            <person name="Lee T."/>
            <person name="Vaughan M.M."/>
            <person name="Alexander N.J."/>
            <person name="Busman M."/>
            <person name="Gutierrez S."/>
        </authorList>
    </citation>
    <scope>NUCLEOTIDE SEQUENCE [LARGE SCALE GENOMIC DNA]</scope>
    <source>
        <strain evidence="3 4">NRRL 13405</strain>
    </source>
</reference>